<evidence type="ECO:0000256" key="1">
    <source>
        <dbReference type="SAM" id="Phobius"/>
    </source>
</evidence>
<organism evidence="2 3">
    <name type="scientific">Brachionus plicatilis</name>
    <name type="common">Marine rotifer</name>
    <name type="synonym">Brachionus muelleri</name>
    <dbReference type="NCBI Taxonomy" id="10195"/>
    <lineage>
        <taxon>Eukaryota</taxon>
        <taxon>Metazoa</taxon>
        <taxon>Spiralia</taxon>
        <taxon>Gnathifera</taxon>
        <taxon>Rotifera</taxon>
        <taxon>Eurotatoria</taxon>
        <taxon>Monogononta</taxon>
        <taxon>Pseudotrocha</taxon>
        <taxon>Ploima</taxon>
        <taxon>Brachionidae</taxon>
        <taxon>Brachionus</taxon>
    </lineage>
</organism>
<feature type="transmembrane region" description="Helical" evidence="1">
    <location>
        <begin position="20"/>
        <end position="39"/>
    </location>
</feature>
<dbReference type="Proteomes" id="UP000276133">
    <property type="component" value="Unassembled WGS sequence"/>
</dbReference>
<accession>A0A3M7SIV7</accession>
<name>A0A3M7SIV7_BRAPC</name>
<dbReference type="AlphaFoldDB" id="A0A3M7SIV7"/>
<protein>
    <submittedName>
        <fullName evidence="2">Uncharacterized protein</fullName>
    </submittedName>
</protein>
<keyword evidence="3" id="KW-1185">Reference proteome</keyword>
<sequence length="138" mass="15227">MPYAVELVKTPKKLAGTAIHLSGSQSYIFAVPALTLILLKKIKSRLDFDFMTLTFDQLSTATQTFCLLETLNQGSAPDPHKNFIFGIDIFSVVSSPEYSIIVAITKGQPYPEAFFSSTSIYSVSLSKLAVIRMNLKKI</sequence>
<keyword evidence="1" id="KW-1133">Transmembrane helix</keyword>
<proteinExistence type="predicted"/>
<reference evidence="2 3" key="1">
    <citation type="journal article" date="2018" name="Sci. Rep.">
        <title>Genomic signatures of local adaptation to the degree of environmental predictability in rotifers.</title>
        <authorList>
            <person name="Franch-Gras L."/>
            <person name="Hahn C."/>
            <person name="Garcia-Roger E.M."/>
            <person name="Carmona M.J."/>
            <person name="Serra M."/>
            <person name="Gomez A."/>
        </authorList>
    </citation>
    <scope>NUCLEOTIDE SEQUENCE [LARGE SCALE GENOMIC DNA]</scope>
    <source>
        <strain evidence="2">HYR1</strain>
    </source>
</reference>
<dbReference type="EMBL" id="REGN01001296">
    <property type="protein sequence ID" value="RNA35701.1"/>
    <property type="molecule type" value="Genomic_DNA"/>
</dbReference>
<keyword evidence="1" id="KW-0472">Membrane</keyword>
<evidence type="ECO:0000313" key="2">
    <source>
        <dbReference type="EMBL" id="RNA35701.1"/>
    </source>
</evidence>
<gene>
    <name evidence="2" type="ORF">BpHYR1_003365</name>
</gene>
<keyword evidence="1" id="KW-0812">Transmembrane</keyword>
<evidence type="ECO:0000313" key="3">
    <source>
        <dbReference type="Proteomes" id="UP000276133"/>
    </source>
</evidence>
<comment type="caution">
    <text evidence="2">The sequence shown here is derived from an EMBL/GenBank/DDBJ whole genome shotgun (WGS) entry which is preliminary data.</text>
</comment>